<reference evidence="4" key="1">
    <citation type="journal article" date="2019" name="Int. J. Syst. Evol. Microbiol.">
        <title>The Global Catalogue of Microorganisms (GCM) 10K type strain sequencing project: providing services to taxonomists for standard genome sequencing and annotation.</title>
        <authorList>
            <consortium name="The Broad Institute Genomics Platform"/>
            <consortium name="The Broad Institute Genome Sequencing Center for Infectious Disease"/>
            <person name="Wu L."/>
            <person name="Ma J."/>
        </authorList>
    </citation>
    <scope>NUCLEOTIDE SEQUENCE [LARGE SCALE GENOMIC DNA]</scope>
    <source>
        <strain evidence="4">CCUG 61889</strain>
    </source>
</reference>
<keyword evidence="1" id="KW-0812">Transmembrane</keyword>
<proteinExistence type="predicted"/>
<name>A0ABV8B2I7_9BACI</name>
<comment type="caution">
    <text evidence="3">The sequence shown here is derived from an EMBL/GenBank/DDBJ whole genome shotgun (WGS) entry which is preliminary data.</text>
</comment>
<sequence>MTVIYITVLDTFSPYDAKYAIIRVVTVGFIFISLLALERIKIKEFHAHQKIINKKLLIIVPFIVLLTTTIAYFLPKASPQWPDPVPFLKGYADRAAGREGASNIRKVGYGVNDSQLGGPFLADATVVFYAEAAEKHYWRIETKDVYSGKGWEVSEKRNAVPVNKKEINLFQYGENVSARSLTSHVELVRPSIHLMYPLSIKALKLNEEITLKVNPLTEKFYPYRGEGMEEVSGYEVTYTYPSFQVETLQGAAVDRIEGDPQFKKRYTQLPSSLPDRIRDLARDITKGAFNRYDQAKAIERYFEVNPYAYDTQNVAVPGDGEDYVDQFLFETKRGYCDNFSTSMVVMLRTLDIPARWVKGYTYGKAVNTMYDGHTRYEITQNDAHSWVEVYFPNVGWVPFEPTKSFNNPYEFTYNLSSNSNSSAGSNQEIQAPAAVKPEIKTSEKKEQTDTKTKEQAKISWVDILLLILGLIGIIGLIYFIKNRWFYRFLIIMYKKRKDDKVFEDAYLSLLKQLENHGLKREKELTLSQYAKYVDRYFETREMSALTERYERVLYRKDEAKRQWVESKELWENLIKKASS</sequence>
<keyword evidence="1" id="KW-1133">Transmembrane helix</keyword>
<evidence type="ECO:0000313" key="4">
    <source>
        <dbReference type="Proteomes" id="UP001595752"/>
    </source>
</evidence>
<dbReference type="InterPro" id="IPR052901">
    <property type="entry name" value="Bact_TGase-like"/>
</dbReference>
<dbReference type="SMART" id="SM00460">
    <property type="entry name" value="TGc"/>
    <property type="match status" value="1"/>
</dbReference>
<dbReference type="Pfam" id="PF01841">
    <property type="entry name" value="Transglut_core"/>
    <property type="match status" value="1"/>
</dbReference>
<feature type="transmembrane region" description="Helical" evidence="1">
    <location>
        <begin position="57"/>
        <end position="74"/>
    </location>
</feature>
<keyword evidence="1" id="KW-0472">Membrane</keyword>
<dbReference type="PANTHER" id="PTHR42736:SF1">
    <property type="entry name" value="PROTEIN-GLUTAMINE GAMMA-GLUTAMYLTRANSFERASE"/>
    <property type="match status" value="1"/>
</dbReference>
<accession>A0ABV8B2I7</accession>
<dbReference type="SUPFAM" id="SSF54001">
    <property type="entry name" value="Cysteine proteinases"/>
    <property type="match status" value="1"/>
</dbReference>
<evidence type="ECO:0000256" key="1">
    <source>
        <dbReference type="SAM" id="Phobius"/>
    </source>
</evidence>
<dbReference type="EMBL" id="JBHRZT010000027">
    <property type="protein sequence ID" value="MFC3883416.1"/>
    <property type="molecule type" value="Genomic_DNA"/>
</dbReference>
<organism evidence="3 4">
    <name type="scientific">Bacillus songklensis</name>
    <dbReference type="NCBI Taxonomy" id="1069116"/>
    <lineage>
        <taxon>Bacteria</taxon>
        <taxon>Bacillati</taxon>
        <taxon>Bacillota</taxon>
        <taxon>Bacilli</taxon>
        <taxon>Bacillales</taxon>
        <taxon>Bacillaceae</taxon>
        <taxon>Bacillus</taxon>
    </lineage>
</organism>
<dbReference type="InterPro" id="IPR002931">
    <property type="entry name" value="Transglutaminase-like"/>
</dbReference>
<keyword evidence="4" id="KW-1185">Reference proteome</keyword>
<protein>
    <submittedName>
        <fullName evidence="3">DUF4129 domain-containing transglutaminase family protein</fullName>
    </submittedName>
</protein>
<dbReference type="Gene3D" id="3.10.620.30">
    <property type="match status" value="1"/>
</dbReference>
<feature type="domain" description="Transglutaminase-like" evidence="2">
    <location>
        <begin position="328"/>
        <end position="403"/>
    </location>
</feature>
<dbReference type="PANTHER" id="PTHR42736">
    <property type="entry name" value="PROTEIN-GLUTAMINE GAMMA-GLUTAMYLTRANSFERASE"/>
    <property type="match status" value="1"/>
</dbReference>
<dbReference type="Proteomes" id="UP001595752">
    <property type="component" value="Unassembled WGS sequence"/>
</dbReference>
<feature type="transmembrane region" description="Helical" evidence="1">
    <location>
        <begin position="458"/>
        <end position="480"/>
    </location>
</feature>
<gene>
    <name evidence="3" type="ORF">ACFOU2_07730</name>
</gene>
<feature type="transmembrane region" description="Helical" evidence="1">
    <location>
        <begin position="20"/>
        <end position="37"/>
    </location>
</feature>
<dbReference type="InterPro" id="IPR038765">
    <property type="entry name" value="Papain-like_cys_pep_sf"/>
</dbReference>
<evidence type="ECO:0000259" key="2">
    <source>
        <dbReference type="SMART" id="SM00460"/>
    </source>
</evidence>
<evidence type="ECO:0000313" key="3">
    <source>
        <dbReference type="EMBL" id="MFC3883416.1"/>
    </source>
</evidence>